<organism evidence="1 2">
    <name type="scientific">Staurois parvus</name>
    <dbReference type="NCBI Taxonomy" id="386267"/>
    <lineage>
        <taxon>Eukaryota</taxon>
        <taxon>Metazoa</taxon>
        <taxon>Chordata</taxon>
        <taxon>Craniata</taxon>
        <taxon>Vertebrata</taxon>
        <taxon>Euteleostomi</taxon>
        <taxon>Amphibia</taxon>
        <taxon>Batrachia</taxon>
        <taxon>Anura</taxon>
        <taxon>Neobatrachia</taxon>
        <taxon>Ranoidea</taxon>
        <taxon>Ranidae</taxon>
        <taxon>Staurois</taxon>
    </lineage>
</organism>
<feature type="non-terminal residue" evidence="1">
    <location>
        <position position="60"/>
    </location>
</feature>
<accession>A0ABN9DHA2</accession>
<evidence type="ECO:0000313" key="2">
    <source>
        <dbReference type="Proteomes" id="UP001162483"/>
    </source>
</evidence>
<proteinExistence type="predicted"/>
<name>A0ABN9DHA2_9NEOB</name>
<reference evidence="1" key="1">
    <citation type="submission" date="2023-05" db="EMBL/GenBank/DDBJ databases">
        <authorList>
            <person name="Stuckert A."/>
        </authorList>
    </citation>
    <scope>NUCLEOTIDE SEQUENCE</scope>
</reference>
<comment type="caution">
    <text evidence="1">The sequence shown here is derived from an EMBL/GenBank/DDBJ whole genome shotgun (WGS) entry which is preliminary data.</text>
</comment>
<gene>
    <name evidence="1" type="ORF">SPARVUS_LOCUS7161913</name>
</gene>
<protein>
    <submittedName>
        <fullName evidence="1">Uncharacterized protein</fullName>
    </submittedName>
</protein>
<dbReference type="Proteomes" id="UP001162483">
    <property type="component" value="Unassembled WGS sequence"/>
</dbReference>
<sequence>MHIPSITAVETAVWSECPRTVRNRLFMTVLGHSLHTAVVETLYLFFSINDILQIHLYVFV</sequence>
<dbReference type="EMBL" id="CATNWA010014359">
    <property type="protein sequence ID" value="CAI9570891.1"/>
    <property type="molecule type" value="Genomic_DNA"/>
</dbReference>
<keyword evidence="2" id="KW-1185">Reference proteome</keyword>
<evidence type="ECO:0000313" key="1">
    <source>
        <dbReference type="EMBL" id="CAI9570891.1"/>
    </source>
</evidence>